<dbReference type="Proteomes" id="UP001056708">
    <property type="component" value="Chromosome"/>
</dbReference>
<organism evidence="1 2">
    <name type="scientific">Phormidium yuhuli AB48</name>
    <dbReference type="NCBI Taxonomy" id="2940671"/>
    <lineage>
        <taxon>Bacteria</taxon>
        <taxon>Bacillati</taxon>
        <taxon>Cyanobacteriota</taxon>
        <taxon>Cyanophyceae</taxon>
        <taxon>Oscillatoriophycideae</taxon>
        <taxon>Oscillatoriales</taxon>
        <taxon>Oscillatoriaceae</taxon>
        <taxon>Phormidium</taxon>
        <taxon>Phormidium yuhuli</taxon>
    </lineage>
</organism>
<reference evidence="1" key="1">
    <citation type="submission" date="2022-06" db="EMBL/GenBank/DDBJ databases">
        <title>Genome sequence of Phormidium yuhuli AB48 isolated from an industrial photobioreactor environment.</title>
        <authorList>
            <person name="Qiu Y."/>
            <person name="Noonan A.J.C."/>
            <person name="Dofher K."/>
            <person name="Koch M."/>
            <person name="Kieft B."/>
            <person name="Lin X."/>
            <person name="Ziels R.M."/>
            <person name="Hallam S.J."/>
        </authorList>
    </citation>
    <scope>NUCLEOTIDE SEQUENCE</scope>
    <source>
        <strain evidence="1">AB48</strain>
    </source>
</reference>
<dbReference type="RefSeq" id="WP_252662983.1">
    <property type="nucleotide sequence ID" value="NZ_CP098611.1"/>
</dbReference>
<evidence type="ECO:0000313" key="2">
    <source>
        <dbReference type="Proteomes" id="UP001056708"/>
    </source>
</evidence>
<protein>
    <recommendedName>
        <fullName evidence="3">DUF2281 domain-containing protein</fullName>
    </recommendedName>
</protein>
<gene>
    <name evidence="1" type="ORF">NEA10_19390</name>
</gene>
<evidence type="ECO:0008006" key="3">
    <source>
        <dbReference type="Google" id="ProtNLM"/>
    </source>
</evidence>
<accession>A0ABY5AP19</accession>
<sequence>MTAKLEAAIAAIGELSSAERQQLLQILIQDDFAENSRTELELLNVQFWQGISLGQLRTTQTPSTVDNLKDLAADFWPEEDSIEDFLTFLQQQRQDVT</sequence>
<evidence type="ECO:0000313" key="1">
    <source>
        <dbReference type="EMBL" id="USR90959.1"/>
    </source>
</evidence>
<dbReference type="EMBL" id="CP098611">
    <property type="protein sequence ID" value="USR90959.1"/>
    <property type="molecule type" value="Genomic_DNA"/>
</dbReference>
<name>A0ABY5AP19_9CYAN</name>
<keyword evidence="2" id="KW-1185">Reference proteome</keyword>
<proteinExistence type="predicted"/>